<reference evidence="2 3" key="1">
    <citation type="journal article" date="2011" name="Appl. Environ. Microbiol.">
        <title>Genomic and functional analyses of Rhodococcus equi phages ReqiPepy6, ReqiPoco6, ReqiPine5, and ReqiDocB7.</title>
        <authorList>
            <person name="Summer E.J."/>
            <person name="Liu M."/>
            <person name="Gill J.J."/>
            <person name="Grant M."/>
            <person name="Chan-Cortes T.N."/>
            <person name="Ferguson L."/>
            <person name="Janes C."/>
            <person name="Lange K."/>
            <person name="Bertoli M."/>
            <person name="Moore C."/>
            <person name="Orchard R.C."/>
            <person name="Cohen N."/>
            <person name="Young R."/>
        </authorList>
    </citation>
    <scope>NUCLEOTIDE SEQUENCE [LARGE SCALE GENOMIC DNA]</scope>
</reference>
<name>D4P7L1_9CAUD</name>
<accession>D4P7L1</accession>
<feature type="compositionally biased region" description="Basic residues" evidence="1">
    <location>
        <begin position="13"/>
        <end position="23"/>
    </location>
</feature>
<dbReference type="GeneID" id="18565677"/>
<protein>
    <submittedName>
        <fullName evidence="2">Gp100</fullName>
    </submittedName>
</protein>
<dbReference type="RefSeq" id="YP_009017714.1">
    <property type="nucleotide sequence ID" value="NC_023735.1"/>
</dbReference>
<sequence>MGNAQSCEVGVSRLHRGAQRRMKNTSYDENPLTKPDSGPQLRSRSLVGFRLPYQPYIFVIGYGLANL</sequence>
<evidence type="ECO:0000313" key="3">
    <source>
        <dbReference type="Proteomes" id="UP000002347"/>
    </source>
</evidence>
<evidence type="ECO:0000256" key="1">
    <source>
        <dbReference type="SAM" id="MobiDB-lite"/>
    </source>
</evidence>
<evidence type="ECO:0000313" key="2">
    <source>
        <dbReference type="EMBL" id="ADD80991.1"/>
    </source>
</evidence>
<proteinExistence type="predicted"/>
<dbReference type="KEGG" id="vg:18565677"/>
<dbReference type="EMBL" id="GU580941">
    <property type="protein sequence ID" value="ADD80991.1"/>
    <property type="molecule type" value="Genomic_DNA"/>
</dbReference>
<gene>
    <name evidence="2" type="ORF">Pepy6gene100</name>
</gene>
<organism evidence="2 3">
    <name type="scientific">Rhodococcus phage ReqiPepy6</name>
    <dbReference type="NCBI Taxonomy" id="691965"/>
    <lineage>
        <taxon>Viruses</taxon>
        <taxon>Duplodnaviria</taxon>
        <taxon>Heunggongvirae</taxon>
        <taxon>Uroviricota</taxon>
        <taxon>Caudoviricetes</taxon>
        <taxon>Pepyhexavirus</taxon>
        <taxon>Pepyhexavirus pepy6</taxon>
    </lineage>
</organism>
<dbReference type="Proteomes" id="UP000002347">
    <property type="component" value="Segment"/>
</dbReference>
<feature type="region of interest" description="Disordered" evidence="1">
    <location>
        <begin position="1"/>
        <end position="41"/>
    </location>
</feature>
<keyword evidence="3" id="KW-1185">Reference proteome</keyword>